<dbReference type="EMBL" id="AMYD01002056">
    <property type="protein sequence ID" value="EQB50432.1"/>
    <property type="molecule type" value="Genomic_DNA"/>
</dbReference>
<proteinExistence type="predicted"/>
<dbReference type="OrthoDB" id="10312658at2759"/>
<evidence type="ECO:0000256" key="1">
    <source>
        <dbReference type="SAM" id="MobiDB-lite"/>
    </source>
</evidence>
<protein>
    <submittedName>
        <fullName evidence="2">Uncharacterized protein</fullName>
    </submittedName>
</protein>
<feature type="region of interest" description="Disordered" evidence="1">
    <location>
        <begin position="250"/>
        <end position="271"/>
    </location>
</feature>
<name>T0K4Q7_COLGC</name>
<accession>T0K4Q7</accession>
<dbReference type="HOGENOM" id="CLU_719628_0_0_1"/>
<evidence type="ECO:0000313" key="3">
    <source>
        <dbReference type="Proteomes" id="UP000015530"/>
    </source>
</evidence>
<organism evidence="2 3">
    <name type="scientific">Colletotrichum gloeosporioides (strain Cg-14)</name>
    <name type="common">Anthracnose fungus</name>
    <name type="synonym">Glomerella cingulata</name>
    <dbReference type="NCBI Taxonomy" id="1237896"/>
    <lineage>
        <taxon>Eukaryota</taxon>
        <taxon>Fungi</taxon>
        <taxon>Dikarya</taxon>
        <taxon>Ascomycota</taxon>
        <taxon>Pezizomycotina</taxon>
        <taxon>Sordariomycetes</taxon>
        <taxon>Hypocreomycetidae</taxon>
        <taxon>Glomerellales</taxon>
        <taxon>Glomerellaceae</taxon>
        <taxon>Colletotrichum</taxon>
        <taxon>Colletotrichum gloeosporioides species complex</taxon>
    </lineage>
</organism>
<reference evidence="3" key="1">
    <citation type="journal article" date="2013" name="Mol. Plant Microbe Interact.">
        <title>Global aspects of pacC regulation of pathogenicity genes in Colletotrichum gloeosporioides as revealed by transcriptome analysis.</title>
        <authorList>
            <person name="Alkan N."/>
            <person name="Meng X."/>
            <person name="Friedlander G."/>
            <person name="Reuveni E."/>
            <person name="Sukno S."/>
            <person name="Sherman A."/>
            <person name="Thon M."/>
            <person name="Fluhr R."/>
            <person name="Prusky D."/>
        </authorList>
    </citation>
    <scope>NUCLEOTIDE SEQUENCE [LARGE SCALE GENOMIC DNA]</scope>
    <source>
        <strain evidence="3">Cg-14</strain>
    </source>
</reference>
<feature type="region of interest" description="Disordered" evidence="1">
    <location>
        <begin position="184"/>
        <end position="237"/>
    </location>
</feature>
<sequence>MQRGLALRRQRCKELQGLVVVLERKEEDHHGVLLSEIIKAGLLQYAQRLAPVPDGEELPFQDRWLKKSDPSARKLLTDLKRWASEPDPPEDKPADSASTLPDASTQDSNTSQEDTAIVASNHQQNDSNTPISDVPTPDAACDSKEPAVDVNSSQELVANEVLTQTKIDSGNADILDAAVQSFTHASTSKHGPGDLWGFQSRSNTSDPVDPKGKQPEHTVHHGTNSLAQSSVIKDASSAPDMTLITNQVKKHADVAADPSPRPETRKPQSILQQSIFPQIRTRNKYSSFPSTLTPPVIEDHMPAKAYPDTVAYPSFSQAKQQIPSSPSNMIETGSQRPMFPPVDMEAERKRLRPVVPPVDMEGNRNKMDNWLRWWLERHEKKKQG</sequence>
<dbReference type="AlphaFoldDB" id="T0K4Q7"/>
<feature type="compositionally biased region" description="Basic and acidic residues" evidence="1">
    <location>
        <begin position="208"/>
        <end position="219"/>
    </location>
</feature>
<evidence type="ECO:0000313" key="2">
    <source>
        <dbReference type="EMBL" id="EQB50432.1"/>
    </source>
</evidence>
<feature type="compositionally biased region" description="Basic and acidic residues" evidence="1">
    <location>
        <begin position="79"/>
        <end position="94"/>
    </location>
</feature>
<comment type="caution">
    <text evidence="2">The sequence shown here is derived from an EMBL/GenBank/DDBJ whole genome shotgun (WGS) entry which is preliminary data.</text>
</comment>
<feature type="region of interest" description="Disordered" evidence="1">
    <location>
        <begin position="318"/>
        <end position="340"/>
    </location>
</feature>
<gene>
    <name evidence="2" type="ORF">CGLO_10137</name>
</gene>
<feature type="compositionally biased region" description="Polar residues" evidence="1">
    <location>
        <begin position="221"/>
        <end position="231"/>
    </location>
</feature>
<feature type="compositionally biased region" description="Basic and acidic residues" evidence="1">
    <location>
        <begin position="250"/>
        <end position="266"/>
    </location>
</feature>
<feature type="compositionally biased region" description="Polar residues" evidence="1">
    <location>
        <begin position="96"/>
        <end position="131"/>
    </location>
</feature>
<feature type="compositionally biased region" description="Polar residues" evidence="1">
    <location>
        <begin position="318"/>
        <end position="335"/>
    </location>
</feature>
<dbReference type="Proteomes" id="UP000015530">
    <property type="component" value="Unassembled WGS sequence"/>
</dbReference>
<feature type="region of interest" description="Disordered" evidence="1">
    <location>
        <begin position="79"/>
        <end position="155"/>
    </location>
</feature>